<dbReference type="PANTHER" id="PTHR40465:SF1">
    <property type="entry name" value="DUF6534 DOMAIN-CONTAINING PROTEIN"/>
    <property type="match status" value="1"/>
</dbReference>
<dbReference type="Pfam" id="PF20152">
    <property type="entry name" value="DUF6534"/>
    <property type="match status" value="1"/>
</dbReference>
<gene>
    <name evidence="3" type="ORF">BDZ94DRAFT_802201</name>
</gene>
<evidence type="ECO:0000259" key="2">
    <source>
        <dbReference type="Pfam" id="PF20152"/>
    </source>
</evidence>
<feature type="transmembrane region" description="Helical" evidence="1">
    <location>
        <begin position="16"/>
        <end position="40"/>
    </location>
</feature>
<evidence type="ECO:0000313" key="3">
    <source>
        <dbReference type="EMBL" id="KAF9461618.1"/>
    </source>
</evidence>
<feature type="domain" description="DUF6534" evidence="2">
    <location>
        <begin position="190"/>
        <end position="275"/>
    </location>
</feature>
<organism evidence="3 4">
    <name type="scientific">Collybia nuda</name>
    <dbReference type="NCBI Taxonomy" id="64659"/>
    <lineage>
        <taxon>Eukaryota</taxon>
        <taxon>Fungi</taxon>
        <taxon>Dikarya</taxon>
        <taxon>Basidiomycota</taxon>
        <taxon>Agaricomycotina</taxon>
        <taxon>Agaricomycetes</taxon>
        <taxon>Agaricomycetidae</taxon>
        <taxon>Agaricales</taxon>
        <taxon>Tricholomatineae</taxon>
        <taxon>Clitocybaceae</taxon>
        <taxon>Collybia</taxon>
    </lineage>
</organism>
<proteinExistence type="predicted"/>
<dbReference type="OrthoDB" id="3206554at2759"/>
<dbReference type="PANTHER" id="PTHR40465">
    <property type="entry name" value="CHROMOSOME 1, WHOLE GENOME SHOTGUN SEQUENCE"/>
    <property type="match status" value="1"/>
</dbReference>
<evidence type="ECO:0000313" key="4">
    <source>
        <dbReference type="Proteomes" id="UP000807353"/>
    </source>
</evidence>
<reference evidence="3" key="1">
    <citation type="submission" date="2020-11" db="EMBL/GenBank/DDBJ databases">
        <authorList>
            <consortium name="DOE Joint Genome Institute"/>
            <person name="Ahrendt S."/>
            <person name="Riley R."/>
            <person name="Andreopoulos W."/>
            <person name="Labutti K."/>
            <person name="Pangilinan J."/>
            <person name="Ruiz-Duenas F.J."/>
            <person name="Barrasa J.M."/>
            <person name="Sanchez-Garcia M."/>
            <person name="Camarero S."/>
            <person name="Miyauchi S."/>
            <person name="Serrano A."/>
            <person name="Linde D."/>
            <person name="Babiker R."/>
            <person name="Drula E."/>
            <person name="Ayuso-Fernandez I."/>
            <person name="Pacheco R."/>
            <person name="Padilla G."/>
            <person name="Ferreira P."/>
            <person name="Barriuso J."/>
            <person name="Kellner H."/>
            <person name="Castanera R."/>
            <person name="Alfaro M."/>
            <person name="Ramirez L."/>
            <person name="Pisabarro A.G."/>
            <person name="Kuo A."/>
            <person name="Tritt A."/>
            <person name="Lipzen A."/>
            <person name="He G."/>
            <person name="Yan M."/>
            <person name="Ng V."/>
            <person name="Cullen D."/>
            <person name="Martin F."/>
            <person name="Rosso M.-N."/>
            <person name="Henrissat B."/>
            <person name="Hibbett D."/>
            <person name="Martinez A.T."/>
            <person name="Grigoriev I.V."/>
        </authorList>
    </citation>
    <scope>NUCLEOTIDE SEQUENCE</scope>
    <source>
        <strain evidence="3">CBS 247.69</strain>
    </source>
</reference>
<evidence type="ECO:0000256" key="1">
    <source>
        <dbReference type="SAM" id="Phobius"/>
    </source>
</evidence>
<feature type="transmembrane region" description="Helical" evidence="1">
    <location>
        <begin position="252"/>
        <end position="271"/>
    </location>
</feature>
<feature type="transmembrane region" description="Helical" evidence="1">
    <location>
        <begin position="88"/>
        <end position="111"/>
    </location>
</feature>
<dbReference type="AlphaFoldDB" id="A0A9P6CI86"/>
<feature type="transmembrane region" description="Helical" evidence="1">
    <location>
        <begin position="141"/>
        <end position="160"/>
    </location>
</feature>
<dbReference type="Proteomes" id="UP000807353">
    <property type="component" value="Unassembled WGS sequence"/>
</dbReference>
<dbReference type="InterPro" id="IPR045339">
    <property type="entry name" value="DUF6534"/>
</dbReference>
<keyword evidence="1" id="KW-1133">Transmembrane helix</keyword>
<keyword evidence="4" id="KW-1185">Reference proteome</keyword>
<keyword evidence="1" id="KW-0472">Membrane</keyword>
<accession>A0A9P6CI86</accession>
<protein>
    <recommendedName>
        <fullName evidence="2">DUF6534 domain-containing protein</fullName>
    </recommendedName>
</protein>
<dbReference type="EMBL" id="MU150281">
    <property type="protein sequence ID" value="KAF9461618.1"/>
    <property type="molecule type" value="Genomic_DNA"/>
</dbReference>
<feature type="transmembrane region" description="Helical" evidence="1">
    <location>
        <begin position="180"/>
        <end position="204"/>
    </location>
</feature>
<name>A0A9P6CI86_9AGAR</name>
<feature type="transmembrane region" description="Helical" evidence="1">
    <location>
        <begin position="52"/>
        <end position="76"/>
    </location>
</feature>
<comment type="caution">
    <text evidence="3">The sequence shown here is derived from an EMBL/GenBank/DDBJ whole genome shotgun (WGS) entry which is preliminary data.</text>
</comment>
<sequence>MVVFDPATVNIPRTQGALFLGGFFAAGLSGIVATQAIVYFKLYPLDPTRIKILVLVIWGLDLAHSGFTCAAIWEYLIVDYGRVEDADLIPLSLALTIVLTAVLTFLVHCFYAHRIFRCKSVSVKLIWSDLIITGQVSKRSYLLTCPIMFLAVCRLCSACATSGEMIRLEKFSTFKEQFRWLFSLGLALSSTVDILVTISLCVLLQNSRTLSLSLDQILDSLIRYTFEIGSLTCAGTIVSMICWLAMSDNLIFMGLHFVIGKLYANSLLATLNTRHELRRASFSRDMMPPIDLDSQPRRNTLHFRSPFLDSEISAIHPLPVHTGMEKSIQYDSQTERSSSA</sequence>
<keyword evidence="1" id="KW-0812">Transmembrane</keyword>
<feature type="transmembrane region" description="Helical" evidence="1">
    <location>
        <begin position="224"/>
        <end position="246"/>
    </location>
</feature>